<feature type="domain" description="Cation efflux protein transmembrane" evidence="7">
    <location>
        <begin position="11"/>
        <end position="215"/>
    </location>
</feature>
<sequence>MAGSDRSRFTVLLALLANAGVAMLKLVAGLLSGSGALLSEAAHSAGDTSTQILLLTAVRRSERPADQRHPFGYGKERYFWSLLAAFGILVSGAVFSLYEGVHTIISPHEQSAYVWVNYVVLAIAFVMEGTSLVQATRQVRDEAEEHEHSMAAHLRGTDDPAPRAVFTEDLAAVIGIVLAAAGVGLHQLTGSAVWDGIASILIGVLLAVVAVLLGRVCKGLLIGRQADPRLVRAVWEHVERQPEVDDLVDVQTMLTGTDKVLVCARVDFIDNYSAGDVEQACIRIDNELRELFHDVDEVFIQPVPRTNADLRQRVLQRYGRVLTD</sequence>
<comment type="caution">
    <text evidence="8">The sequence shown here is derived from an EMBL/GenBank/DDBJ whole genome shotgun (WGS) entry which is preliminary data.</text>
</comment>
<protein>
    <submittedName>
        <fullName evidence="8">Cation diffusion facilitator transporter</fullName>
    </submittedName>
</protein>
<organism evidence="8 9">
    <name type="scientific">Lentzea flava</name>
    <dbReference type="NCBI Taxonomy" id="103732"/>
    <lineage>
        <taxon>Bacteria</taxon>
        <taxon>Bacillati</taxon>
        <taxon>Actinomycetota</taxon>
        <taxon>Actinomycetes</taxon>
        <taxon>Pseudonocardiales</taxon>
        <taxon>Pseudonocardiaceae</taxon>
        <taxon>Lentzea</taxon>
    </lineage>
</organism>
<gene>
    <name evidence="8" type="ORF">GCM10010178_06880</name>
</gene>
<evidence type="ECO:0000256" key="4">
    <source>
        <dbReference type="ARBA" id="ARBA00022989"/>
    </source>
</evidence>
<dbReference type="EMBL" id="BMRE01000001">
    <property type="protein sequence ID" value="GGU17567.1"/>
    <property type="molecule type" value="Genomic_DNA"/>
</dbReference>
<feature type="transmembrane region" description="Helical" evidence="6">
    <location>
        <begin position="194"/>
        <end position="214"/>
    </location>
</feature>
<dbReference type="RefSeq" id="WP_189252000.1">
    <property type="nucleotide sequence ID" value="NZ_BMRE01000001.1"/>
</dbReference>
<dbReference type="InterPro" id="IPR036837">
    <property type="entry name" value="Cation_efflux_CTD_sf"/>
</dbReference>
<accession>A0ABQ2UBG8</accession>
<feature type="transmembrane region" description="Helical" evidence="6">
    <location>
        <begin position="78"/>
        <end position="98"/>
    </location>
</feature>
<dbReference type="Proteomes" id="UP000649573">
    <property type="component" value="Unassembled WGS sequence"/>
</dbReference>
<keyword evidence="4 6" id="KW-1133">Transmembrane helix</keyword>
<dbReference type="Gene3D" id="1.20.1510.10">
    <property type="entry name" value="Cation efflux protein transmembrane domain"/>
    <property type="match status" value="1"/>
</dbReference>
<dbReference type="SUPFAM" id="SSF161111">
    <property type="entry name" value="Cation efflux protein transmembrane domain-like"/>
    <property type="match status" value="1"/>
</dbReference>
<evidence type="ECO:0000259" key="7">
    <source>
        <dbReference type="Pfam" id="PF01545"/>
    </source>
</evidence>
<keyword evidence="3 6" id="KW-0812">Transmembrane</keyword>
<feature type="transmembrane region" description="Helical" evidence="6">
    <location>
        <begin position="12"/>
        <end position="31"/>
    </location>
</feature>
<reference evidence="9" key="1">
    <citation type="journal article" date="2019" name="Int. J. Syst. Evol. Microbiol.">
        <title>The Global Catalogue of Microorganisms (GCM) 10K type strain sequencing project: providing services to taxonomists for standard genome sequencing and annotation.</title>
        <authorList>
            <consortium name="The Broad Institute Genomics Platform"/>
            <consortium name="The Broad Institute Genome Sequencing Center for Infectious Disease"/>
            <person name="Wu L."/>
            <person name="Ma J."/>
        </authorList>
    </citation>
    <scope>NUCLEOTIDE SEQUENCE [LARGE SCALE GENOMIC DNA]</scope>
    <source>
        <strain evidence="9">JCM 3296</strain>
    </source>
</reference>
<dbReference type="InterPro" id="IPR040177">
    <property type="entry name" value="SLC30A9"/>
</dbReference>
<feature type="transmembrane region" description="Helical" evidence="6">
    <location>
        <begin position="110"/>
        <end position="127"/>
    </location>
</feature>
<name>A0ABQ2UBG8_9PSEU</name>
<dbReference type="PANTHER" id="PTHR13414">
    <property type="entry name" value="HUEL-CATION TRANSPORTER"/>
    <property type="match status" value="1"/>
</dbReference>
<dbReference type="PANTHER" id="PTHR13414:SF9">
    <property type="entry name" value="PROTON-COUPLED ZINC ANTIPORTER SLC30A9, MITOCHONDRIAL"/>
    <property type="match status" value="1"/>
</dbReference>
<keyword evidence="5 6" id="KW-0472">Membrane</keyword>
<evidence type="ECO:0000256" key="6">
    <source>
        <dbReference type="SAM" id="Phobius"/>
    </source>
</evidence>
<dbReference type="InterPro" id="IPR027469">
    <property type="entry name" value="Cation_efflux_TMD_sf"/>
</dbReference>
<evidence type="ECO:0000256" key="1">
    <source>
        <dbReference type="ARBA" id="ARBA00004141"/>
    </source>
</evidence>
<dbReference type="InterPro" id="IPR002524">
    <property type="entry name" value="Cation_efflux"/>
</dbReference>
<dbReference type="NCBIfam" id="TIGR01297">
    <property type="entry name" value="CDF"/>
    <property type="match status" value="1"/>
</dbReference>
<comment type="subcellular location">
    <subcellularLocation>
        <location evidence="1">Membrane</location>
        <topology evidence="1">Multi-pass membrane protein</topology>
    </subcellularLocation>
</comment>
<evidence type="ECO:0000256" key="3">
    <source>
        <dbReference type="ARBA" id="ARBA00022692"/>
    </source>
</evidence>
<proteinExistence type="predicted"/>
<dbReference type="Pfam" id="PF01545">
    <property type="entry name" value="Cation_efflux"/>
    <property type="match status" value="1"/>
</dbReference>
<evidence type="ECO:0000313" key="9">
    <source>
        <dbReference type="Proteomes" id="UP000649573"/>
    </source>
</evidence>
<evidence type="ECO:0000313" key="8">
    <source>
        <dbReference type="EMBL" id="GGU17567.1"/>
    </source>
</evidence>
<dbReference type="SUPFAM" id="SSF160240">
    <property type="entry name" value="Cation efflux protein cytoplasmic domain-like"/>
    <property type="match status" value="1"/>
</dbReference>
<evidence type="ECO:0000256" key="2">
    <source>
        <dbReference type="ARBA" id="ARBA00022448"/>
    </source>
</evidence>
<keyword evidence="2" id="KW-0813">Transport</keyword>
<evidence type="ECO:0000256" key="5">
    <source>
        <dbReference type="ARBA" id="ARBA00023136"/>
    </source>
</evidence>
<keyword evidence="9" id="KW-1185">Reference proteome</keyword>
<dbReference type="InterPro" id="IPR058533">
    <property type="entry name" value="Cation_efflux_TM"/>
</dbReference>